<protein>
    <recommendedName>
        <fullName evidence="3">AMP-dependent synthetase/ligase domain-containing protein</fullName>
    </recommendedName>
</protein>
<sequence>MNSRLQNKVTNVSKQVSIDANGLNNIAIKANQSPDQFVFVHKSQGEWLGFNWSWLHTTLESTASCLIQKGLSSDAVLLISGNYEPKLLVLGLAVCSMGGRVIPIPSAASEKELSELIEAHSPTHCYIEKRQTLNRCLSLPISKPITCFSTGSEPRIVGLWNTIPIDEVVVCQQQPPTTEYLDTVFMGEGKVGWCDESTDWESGIQVLFDTTTKDHLAIAFPESSESSARDRVEIQPTHLICSKDRFGRYMKDFQSRLPTKEGLALSLSTKALKGYKSWWSQLLLKRLKRVNGFSRLNSTDLSAVNPLNARLSSVQLEGENAHG</sequence>
<dbReference type="AlphaFoldDB" id="A0AAV5NSK0"/>
<dbReference type="SUPFAM" id="SSF56801">
    <property type="entry name" value="Acetyl-CoA synthetase-like"/>
    <property type="match status" value="1"/>
</dbReference>
<keyword evidence="2" id="KW-1185">Reference proteome</keyword>
<name>A0AAV5NSK0_9VIBR</name>
<comment type="caution">
    <text evidence="1">The sequence shown here is derived from an EMBL/GenBank/DDBJ whole genome shotgun (WGS) entry which is preliminary data.</text>
</comment>
<evidence type="ECO:0008006" key="3">
    <source>
        <dbReference type="Google" id="ProtNLM"/>
    </source>
</evidence>
<reference evidence="2" key="1">
    <citation type="journal article" date="2019" name="Int. J. Syst. Evol. Microbiol.">
        <title>The Global Catalogue of Microorganisms (GCM) 10K type strain sequencing project: providing services to taxonomists for standard genome sequencing and annotation.</title>
        <authorList>
            <consortium name="The Broad Institute Genomics Platform"/>
            <consortium name="The Broad Institute Genome Sequencing Center for Infectious Disease"/>
            <person name="Wu L."/>
            <person name="Ma J."/>
        </authorList>
    </citation>
    <scope>NUCLEOTIDE SEQUENCE [LARGE SCALE GENOMIC DNA]</scope>
    <source>
        <strain evidence="2">NBRC 15640</strain>
    </source>
</reference>
<dbReference type="Proteomes" id="UP001156690">
    <property type="component" value="Unassembled WGS sequence"/>
</dbReference>
<proteinExistence type="predicted"/>
<accession>A0AAV5NSK0</accession>
<dbReference type="RefSeq" id="WP_126608389.1">
    <property type="nucleotide sequence ID" value="NZ_AP025144.1"/>
</dbReference>
<organism evidence="1 2">
    <name type="scientific">Vibrio penaeicida</name>
    <dbReference type="NCBI Taxonomy" id="104609"/>
    <lineage>
        <taxon>Bacteria</taxon>
        <taxon>Pseudomonadati</taxon>
        <taxon>Pseudomonadota</taxon>
        <taxon>Gammaproteobacteria</taxon>
        <taxon>Vibrionales</taxon>
        <taxon>Vibrionaceae</taxon>
        <taxon>Vibrio</taxon>
    </lineage>
</organism>
<dbReference type="EMBL" id="BSNX01000037">
    <property type="protein sequence ID" value="GLQ73701.1"/>
    <property type="molecule type" value="Genomic_DNA"/>
</dbReference>
<dbReference type="Gene3D" id="3.40.50.980">
    <property type="match status" value="1"/>
</dbReference>
<evidence type="ECO:0000313" key="1">
    <source>
        <dbReference type="EMBL" id="GLQ73701.1"/>
    </source>
</evidence>
<gene>
    <name evidence="1" type="ORF">GCM10007932_30610</name>
</gene>
<evidence type="ECO:0000313" key="2">
    <source>
        <dbReference type="Proteomes" id="UP001156690"/>
    </source>
</evidence>